<evidence type="ECO:0000256" key="10">
    <source>
        <dbReference type="ARBA" id="ARBA00023128"/>
    </source>
</evidence>
<evidence type="ECO:0000256" key="5">
    <source>
        <dbReference type="ARBA" id="ARBA00022547"/>
    </source>
</evidence>
<evidence type="ECO:0000256" key="4">
    <source>
        <dbReference type="ARBA" id="ARBA00022448"/>
    </source>
</evidence>
<protein>
    <recommendedName>
        <fullName evidence="12">ATP synthase complex subunit 8</fullName>
    </recommendedName>
</protein>
<evidence type="ECO:0000256" key="13">
    <source>
        <dbReference type="SAM" id="Phobius"/>
    </source>
</evidence>
<keyword evidence="6 12" id="KW-0812">Transmembrane</keyword>
<accession>A0A7U3MXS9</accession>
<keyword evidence="8 13" id="KW-1133">Transmembrane helix</keyword>
<evidence type="ECO:0000256" key="7">
    <source>
        <dbReference type="ARBA" id="ARBA00022781"/>
    </source>
</evidence>
<sequence length="52" mass="6384">MPQMAPTWWAILYLVFIMSLMIMCLILYFHSFNMPLIKSKDTNIKNKMNWKW</sequence>
<name>A0A7U3MXS9_9HEMI</name>
<geneLocation type="mitochondrion" evidence="14"/>
<dbReference type="GO" id="GO:0015078">
    <property type="term" value="F:proton transmembrane transporter activity"/>
    <property type="evidence" value="ECO:0007669"/>
    <property type="project" value="InterPro"/>
</dbReference>
<dbReference type="GO" id="GO:0045259">
    <property type="term" value="C:proton-transporting ATP synthase complex"/>
    <property type="evidence" value="ECO:0007669"/>
    <property type="project" value="UniProtKB-KW"/>
</dbReference>
<dbReference type="EMBL" id="MT556655">
    <property type="protein sequence ID" value="QKY63792.1"/>
    <property type="molecule type" value="Genomic_DNA"/>
</dbReference>
<reference evidence="14" key="1">
    <citation type="journal article" date="2020" name="Infect. Genet. Evol.">
        <title>Phylogeny of the North-Central American clade of blood-sucking reduviid bugs of the tribe Triatomini (Hemiptera: Triatominae) based on the mitochondrial genome.</title>
        <authorList>
            <person name="Aguilera-Uribe M."/>
            <person name="Meza-Lazaro R.N."/>
            <person name="Kieran T.J."/>
            <person name="Ibarra-Cerdena C.N."/>
            <person name="Zaldivar-Riveron A."/>
        </authorList>
    </citation>
    <scope>NUCLEOTIDE SEQUENCE</scope>
</reference>
<dbReference type="AlphaFoldDB" id="A0A7U3MXS9"/>
<evidence type="ECO:0000256" key="3">
    <source>
        <dbReference type="ARBA" id="ARBA00011291"/>
    </source>
</evidence>
<evidence type="ECO:0000256" key="9">
    <source>
        <dbReference type="ARBA" id="ARBA00023065"/>
    </source>
</evidence>
<feature type="transmembrane region" description="Helical" evidence="13">
    <location>
        <begin position="6"/>
        <end position="29"/>
    </location>
</feature>
<proteinExistence type="inferred from homology"/>
<comment type="subunit">
    <text evidence="3">F-type ATPases have 2 components, CF(1) - the catalytic core - and CF(0) - the membrane proton channel.</text>
</comment>
<evidence type="ECO:0000256" key="11">
    <source>
        <dbReference type="ARBA" id="ARBA00023136"/>
    </source>
</evidence>
<keyword evidence="11 13" id="KW-0472">Membrane</keyword>
<keyword evidence="4 12" id="KW-0813">Transport</keyword>
<evidence type="ECO:0000313" key="14">
    <source>
        <dbReference type="EMBL" id="QKY63792.1"/>
    </source>
</evidence>
<comment type="subcellular location">
    <subcellularLocation>
        <location evidence="1 12">Mitochondrion membrane</location>
        <topology evidence="1 12">Single-pass membrane protein</topology>
    </subcellularLocation>
</comment>
<keyword evidence="5 12" id="KW-0138">CF(0)</keyword>
<comment type="similarity">
    <text evidence="2 12">Belongs to the ATPase protein 8 family.</text>
</comment>
<evidence type="ECO:0000256" key="12">
    <source>
        <dbReference type="RuleBase" id="RU003661"/>
    </source>
</evidence>
<keyword evidence="9 12" id="KW-0406">Ion transport</keyword>
<evidence type="ECO:0000256" key="1">
    <source>
        <dbReference type="ARBA" id="ARBA00004304"/>
    </source>
</evidence>
<evidence type="ECO:0000256" key="6">
    <source>
        <dbReference type="ARBA" id="ARBA00022692"/>
    </source>
</evidence>
<dbReference type="GO" id="GO:0031966">
    <property type="term" value="C:mitochondrial membrane"/>
    <property type="evidence" value="ECO:0007669"/>
    <property type="project" value="UniProtKB-SubCell"/>
</dbReference>
<keyword evidence="7 12" id="KW-0375">Hydrogen ion transport</keyword>
<evidence type="ECO:0000256" key="2">
    <source>
        <dbReference type="ARBA" id="ARBA00008892"/>
    </source>
</evidence>
<evidence type="ECO:0000256" key="8">
    <source>
        <dbReference type="ARBA" id="ARBA00022989"/>
    </source>
</evidence>
<keyword evidence="10 12" id="KW-0496">Mitochondrion</keyword>
<dbReference type="Pfam" id="PF00895">
    <property type="entry name" value="ATP-synt_8"/>
    <property type="match status" value="1"/>
</dbReference>
<dbReference type="GO" id="GO:0015986">
    <property type="term" value="P:proton motive force-driven ATP synthesis"/>
    <property type="evidence" value="ECO:0007669"/>
    <property type="project" value="InterPro"/>
</dbReference>
<gene>
    <name evidence="14" type="primary">ATP8</name>
</gene>
<organism evidence="14">
    <name type="scientific">Hospesneotomae barberi</name>
    <dbReference type="NCBI Taxonomy" id="133191"/>
    <lineage>
        <taxon>Eukaryota</taxon>
        <taxon>Metazoa</taxon>
        <taxon>Ecdysozoa</taxon>
        <taxon>Arthropoda</taxon>
        <taxon>Hexapoda</taxon>
        <taxon>Insecta</taxon>
        <taxon>Pterygota</taxon>
        <taxon>Neoptera</taxon>
        <taxon>Paraneoptera</taxon>
        <taxon>Hemiptera</taxon>
        <taxon>Heteroptera</taxon>
        <taxon>Panheteroptera</taxon>
        <taxon>Cimicomorpha</taxon>
        <taxon>Reduviidae</taxon>
        <taxon>Triatominae</taxon>
        <taxon>Hospesneotomae</taxon>
    </lineage>
</organism>
<dbReference type="InterPro" id="IPR001421">
    <property type="entry name" value="ATP8_metazoa"/>
</dbReference>